<evidence type="ECO:0000313" key="1">
    <source>
        <dbReference type="EMBL" id="TFK51946.1"/>
    </source>
</evidence>
<keyword evidence="2" id="KW-1185">Reference proteome</keyword>
<dbReference type="Proteomes" id="UP000305948">
    <property type="component" value="Unassembled WGS sequence"/>
</dbReference>
<organism evidence="1 2">
    <name type="scientific">Heliocybe sulcata</name>
    <dbReference type="NCBI Taxonomy" id="5364"/>
    <lineage>
        <taxon>Eukaryota</taxon>
        <taxon>Fungi</taxon>
        <taxon>Dikarya</taxon>
        <taxon>Basidiomycota</taxon>
        <taxon>Agaricomycotina</taxon>
        <taxon>Agaricomycetes</taxon>
        <taxon>Gloeophyllales</taxon>
        <taxon>Gloeophyllaceae</taxon>
        <taxon>Heliocybe</taxon>
    </lineage>
</organism>
<protein>
    <submittedName>
        <fullName evidence="1">Uncharacterized protein</fullName>
    </submittedName>
</protein>
<evidence type="ECO:0000313" key="2">
    <source>
        <dbReference type="Proteomes" id="UP000305948"/>
    </source>
</evidence>
<proteinExistence type="predicted"/>
<dbReference type="AlphaFoldDB" id="A0A5C3N632"/>
<reference evidence="1 2" key="1">
    <citation type="journal article" date="2019" name="Nat. Ecol. Evol.">
        <title>Megaphylogeny resolves global patterns of mushroom evolution.</title>
        <authorList>
            <person name="Varga T."/>
            <person name="Krizsan K."/>
            <person name="Foldi C."/>
            <person name="Dima B."/>
            <person name="Sanchez-Garcia M."/>
            <person name="Sanchez-Ramirez S."/>
            <person name="Szollosi G.J."/>
            <person name="Szarkandi J.G."/>
            <person name="Papp V."/>
            <person name="Albert L."/>
            <person name="Andreopoulos W."/>
            <person name="Angelini C."/>
            <person name="Antonin V."/>
            <person name="Barry K.W."/>
            <person name="Bougher N.L."/>
            <person name="Buchanan P."/>
            <person name="Buyck B."/>
            <person name="Bense V."/>
            <person name="Catcheside P."/>
            <person name="Chovatia M."/>
            <person name="Cooper J."/>
            <person name="Damon W."/>
            <person name="Desjardin D."/>
            <person name="Finy P."/>
            <person name="Geml J."/>
            <person name="Haridas S."/>
            <person name="Hughes K."/>
            <person name="Justo A."/>
            <person name="Karasinski D."/>
            <person name="Kautmanova I."/>
            <person name="Kiss B."/>
            <person name="Kocsube S."/>
            <person name="Kotiranta H."/>
            <person name="LaButti K.M."/>
            <person name="Lechner B.E."/>
            <person name="Liimatainen K."/>
            <person name="Lipzen A."/>
            <person name="Lukacs Z."/>
            <person name="Mihaltcheva S."/>
            <person name="Morgado L.N."/>
            <person name="Niskanen T."/>
            <person name="Noordeloos M.E."/>
            <person name="Ohm R.A."/>
            <person name="Ortiz-Santana B."/>
            <person name="Ovrebo C."/>
            <person name="Racz N."/>
            <person name="Riley R."/>
            <person name="Savchenko A."/>
            <person name="Shiryaev A."/>
            <person name="Soop K."/>
            <person name="Spirin V."/>
            <person name="Szebenyi C."/>
            <person name="Tomsovsky M."/>
            <person name="Tulloss R.E."/>
            <person name="Uehling J."/>
            <person name="Grigoriev I.V."/>
            <person name="Vagvolgyi C."/>
            <person name="Papp T."/>
            <person name="Martin F.M."/>
            <person name="Miettinen O."/>
            <person name="Hibbett D.S."/>
            <person name="Nagy L.G."/>
        </authorList>
    </citation>
    <scope>NUCLEOTIDE SEQUENCE [LARGE SCALE GENOMIC DNA]</scope>
    <source>
        <strain evidence="1 2">OMC1185</strain>
    </source>
</reference>
<name>A0A5C3N632_9AGAM</name>
<accession>A0A5C3N632</accession>
<dbReference type="EMBL" id="ML213510">
    <property type="protein sequence ID" value="TFK51946.1"/>
    <property type="molecule type" value="Genomic_DNA"/>
</dbReference>
<gene>
    <name evidence="1" type="ORF">OE88DRAFT_1644556</name>
</gene>
<sequence length="347" mass="37801">MAISCNPAIGFHLRQDLSDSTSLPGLSKRTDSISTLSVHPPEWAVWYPSVNSAALVWRCRKAVSRLSHATGGRWETVIIVRQDCGGDPRYGAELADKSCSAVVSGGRPALSSETPELQGRVVKANACLPSSSLSSQKCKSTITVHYYQSGIGHARSRQLLGIGAVAGLCVTLRKSERSVPGTVEGMIVSCLEERRMGPPVRTCNQVETRHCFVIFEKKPKGQGDPEYRHCTVEMISACSDFIPDFHLSKGVWKYGTSAIESFTMVRRRSVGGDWLQEGTGLPQRRQRYRKAAPVGGSASLRTPLIAIATHWYSSINSVGQQVHDGKHTKPALKAAVRRRQDGTLSSN</sequence>